<feature type="transmembrane region" description="Helical" evidence="1">
    <location>
        <begin position="179"/>
        <end position="199"/>
    </location>
</feature>
<sequence>MHALASGLIVITALGLFLVATSWRNTTNGLWAAAFFAIFSTTLLYPGDAYALNTEWFVACFTTWAAWAFSRGAVVTTGLLLSLAFLSKQPALLDLGAPLIVLIFSASLHRNRGHQIAALLLGFMGPILATLLYFANHKALLDLYFYTWRYNLQYYAPEISTPSRLLSALKPFQLIGQHIPLVLIVIMVAIGLSVWRLCWGDSHQKRATPQLQRLYLLTWFTTSLAGAASGGRGYDHYFIQFLPACCLMAAQGLTDSWHWSCAHRFKKILRPIVLLGSCLIIIQLSYRFIKASLPRSWPIDPSIRTGEFIKAHTSPAERIFVWGYHPDIYLFADRHSASRFIYASFLTGLIPWTNTALGKDTAYAIVPGARETLLRELDHTRPVFIVDCSAGPNRSWDKYPLETFPQLREFIQKNYVLAEPAQFSGQGFQLYLIQDSARLTPRTFTGEISFLSVPQLFGPPGIEAQVPADVAFAGTSPNGTLQRLELLHNGTAIAAASFPPTAGLLLKWRGLLDRFGPGDHRLSVRATASNGTTATSPEQTFSTDTGKLTADQLSKFSLRANIKSLTPYAGRAPLGADSAMENNQAIFYLHAPATLSYRLPSEPTRLRGQFGLRPSSYAAANRSPTDGVEFQIVLIRPDNRREVLFHRQLDPARNQTDRGNQSFTIEIPSNPQGALELVITNGPAGSATSDWSYWADLYLDTSS</sequence>
<name>A0A6J6WU29_9ZZZZ</name>
<accession>A0A6J6WU29</accession>
<feature type="transmembrane region" description="Helical" evidence="1">
    <location>
        <begin position="116"/>
        <end position="135"/>
    </location>
</feature>
<organism evidence="2">
    <name type="scientific">freshwater metagenome</name>
    <dbReference type="NCBI Taxonomy" id="449393"/>
    <lineage>
        <taxon>unclassified sequences</taxon>
        <taxon>metagenomes</taxon>
        <taxon>ecological metagenomes</taxon>
    </lineage>
</organism>
<dbReference type="EMBL" id="CAFAAI010000022">
    <property type="protein sequence ID" value="CAB4788741.1"/>
    <property type="molecule type" value="Genomic_DNA"/>
</dbReference>
<gene>
    <name evidence="2" type="ORF">UFOPK2992_00245</name>
</gene>
<dbReference type="AlphaFoldDB" id="A0A6J6WU29"/>
<feature type="transmembrane region" description="Helical" evidence="1">
    <location>
        <begin position="32"/>
        <end position="52"/>
    </location>
</feature>
<evidence type="ECO:0000313" key="2">
    <source>
        <dbReference type="EMBL" id="CAB4788741.1"/>
    </source>
</evidence>
<keyword evidence="1" id="KW-0472">Membrane</keyword>
<keyword evidence="1" id="KW-1133">Transmembrane helix</keyword>
<reference evidence="2" key="1">
    <citation type="submission" date="2020-05" db="EMBL/GenBank/DDBJ databases">
        <authorList>
            <person name="Chiriac C."/>
            <person name="Salcher M."/>
            <person name="Ghai R."/>
            <person name="Kavagutti S V."/>
        </authorList>
    </citation>
    <scope>NUCLEOTIDE SEQUENCE</scope>
</reference>
<proteinExistence type="predicted"/>
<evidence type="ECO:0000256" key="1">
    <source>
        <dbReference type="SAM" id="Phobius"/>
    </source>
</evidence>
<feature type="transmembrane region" description="Helical" evidence="1">
    <location>
        <begin position="64"/>
        <end position="85"/>
    </location>
</feature>
<feature type="transmembrane region" description="Helical" evidence="1">
    <location>
        <begin position="268"/>
        <end position="286"/>
    </location>
</feature>
<keyword evidence="1" id="KW-0812">Transmembrane</keyword>
<protein>
    <submittedName>
        <fullName evidence="2">Unannotated protein</fullName>
    </submittedName>
</protein>